<evidence type="ECO:0000256" key="2">
    <source>
        <dbReference type="ARBA" id="ARBA00022679"/>
    </source>
</evidence>
<dbReference type="STRING" id="361279.SAMN05421663_11247"/>
<dbReference type="Proteomes" id="UP000198666">
    <property type="component" value="Unassembled WGS sequence"/>
</dbReference>
<dbReference type="EMBL" id="FMZB01000012">
    <property type="protein sequence ID" value="SDD51317.1"/>
    <property type="molecule type" value="Genomic_DNA"/>
</dbReference>
<dbReference type="GO" id="GO:0008897">
    <property type="term" value="F:holo-[acyl-carrier-protein] synthase activity"/>
    <property type="evidence" value="ECO:0007669"/>
    <property type="project" value="InterPro"/>
</dbReference>
<dbReference type="Pfam" id="PF01648">
    <property type="entry name" value="ACPS"/>
    <property type="match status" value="1"/>
</dbReference>
<dbReference type="InterPro" id="IPR037143">
    <property type="entry name" value="4-PPantetheinyl_Trfase_dom_sf"/>
</dbReference>
<dbReference type="PANTHER" id="PTHR12215:SF10">
    <property type="entry name" value="L-AMINOADIPATE-SEMIALDEHYDE DEHYDROGENASE-PHOSPHOPANTETHEINYL TRANSFERASE"/>
    <property type="match status" value="1"/>
</dbReference>
<keyword evidence="5" id="KW-1185">Reference proteome</keyword>
<feature type="domain" description="4'-phosphopantetheinyl transferase" evidence="3">
    <location>
        <begin position="98"/>
        <end position="157"/>
    </location>
</feature>
<dbReference type="Gene3D" id="3.90.470.20">
    <property type="entry name" value="4'-phosphopantetheinyl transferase domain"/>
    <property type="match status" value="1"/>
</dbReference>
<dbReference type="PANTHER" id="PTHR12215">
    <property type="entry name" value="PHOSPHOPANTETHEINE TRANSFERASE"/>
    <property type="match status" value="1"/>
</dbReference>
<keyword evidence="2 4" id="KW-0808">Transferase</keyword>
<evidence type="ECO:0000256" key="1">
    <source>
        <dbReference type="ARBA" id="ARBA00010990"/>
    </source>
</evidence>
<organism evidence="4 5">
    <name type="scientific">Terribacillus halophilus</name>
    <dbReference type="NCBI Taxonomy" id="361279"/>
    <lineage>
        <taxon>Bacteria</taxon>
        <taxon>Bacillati</taxon>
        <taxon>Bacillota</taxon>
        <taxon>Bacilli</taxon>
        <taxon>Bacillales</taxon>
        <taxon>Bacillaceae</taxon>
        <taxon>Terribacillus</taxon>
    </lineage>
</organism>
<evidence type="ECO:0000259" key="3">
    <source>
        <dbReference type="Pfam" id="PF01648"/>
    </source>
</evidence>
<name>A0A1G6VE60_9BACI</name>
<dbReference type="RefSeq" id="WP_093728430.1">
    <property type="nucleotide sequence ID" value="NZ_FMZB01000012.1"/>
</dbReference>
<dbReference type="AlphaFoldDB" id="A0A1G6VE60"/>
<dbReference type="InterPro" id="IPR050559">
    <property type="entry name" value="P-Pant_transferase_sf"/>
</dbReference>
<dbReference type="GO" id="GO:0019878">
    <property type="term" value="P:lysine biosynthetic process via aminoadipic acid"/>
    <property type="evidence" value="ECO:0007669"/>
    <property type="project" value="TreeGrafter"/>
</dbReference>
<dbReference type="InterPro" id="IPR008278">
    <property type="entry name" value="4-PPantetheinyl_Trfase_dom"/>
</dbReference>
<dbReference type="OrthoDB" id="9808281at2"/>
<dbReference type="GO" id="GO:0005829">
    <property type="term" value="C:cytosol"/>
    <property type="evidence" value="ECO:0007669"/>
    <property type="project" value="TreeGrafter"/>
</dbReference>
<reference evidence="5" key="1">
    <citation type="submission" date="2016-10" db="EMBL/GenBank/DDBJ databases">
        <authorList>
            <person name="Varghese N."/>
            <person name="Submissions S."/>
        </authorList>
    </citation>
    <scope>NUCLEOTIDE SEQUENCE [LARGE SCALE GENOMIC DNA]</scope>
    <source>
        <strain evidence="5">DSM 21620</strain>
    </source>
</reference>
<dbReference type="GO" id="GO:0000287">
    <property type="term" value="F:magnesium ion binding"/>
    <property type="evidence" value="ECO:0007669"/>
    <property type="project" value="InterPro"/>
</dbReference>
<dbReference type="SUPFAM" id="SSF56214">
    <property type="entry name" value="4'-phosphopantetheinyl transferase"/>
    <property type="match status" value="2"/>
</dbReference>
<accession>A0A1G6VE60</accession>
<gene>
    <name evidence="4" type="ORF">SAMN05421663_11247</name>
</gene>
<evidence type="ECO:0000313" key="5">
    <source>
        <dbReference type="Proteomes" id="UP000198666"/>
    </source>
</evidence>
<protein>
    <submittedName>
        <fullName evidence="4">4'-phosphopantetheinyl transferase</fullName>
    </submittedName>
</protein>
<evidence type="ECO:0000313" key="4">
    <source>
        <dbReference type="EMBL" id="SDD51317.1"/>
    </source>
</evidence>
<proteinExistence type="inferred from homology"/>
<sequence>MKIYCLKIDLDEDKEFTETDMLMEYNSLRLKCVKNLERRHHIIYGDLLLQYVAYYERGIHPITIYHGRHGKPYIREGGCYNISHSGNWILCAYDELDVGVDIQPYVDCNADLAKHYFAEEESAYLAGLTGKEQIIYFTDTWTFKESYIKTNGLSIFDVKNDNFAVFRPNYFIPGDRIIQNKRYHFVRGFLEDYSWCAMGVHCFNDYKLTRLSKVELIQGVRDLHYRSLK</sequence>
<comment type="similarity">
    <text evidence="1">Belongs to the P-Pant transferase superfamily. Gsp/Sfp/HetI/AcpT family.</text>
</comment>